<dbReference type="SUPFAM" id="SSF140453">
    <property type="entry name" value="EsxAB dimer-like"/>
    <property type="match status" value="1"/>
</dbReference>
<dbReference type="AlphaFoldDB" id="A0A1N7GGP6"/>
<organism evidence="2 3">
    <name type="scientific">Williamsia sterculiae</name>
    <dbReference type="NCBI Taxonomy" id="1344003"/>
    <lineage>
        <taxon>Bacteria</taxon>
        <taxon>Bacillati</taxon>
        <taxon>Actinomycetota</taxon>
        <taxon>Actinomycetes</taxon>
        <taxon>Mycobacteriales</taxon>
        <taxon>Nocardiaceae</taxon>
        <taxon>Williamsia</taxon>
    </lineage>
</organism>
<dbReference type="Proteomes" id="UP000186218">
    <property type="component" value="Unassembled WGS sequence"/>
</dbReference>
<accession>A0A1N7GGP6</accession>
<keyword evidence="3" id="KW-1185">Reference proteome</keyword>
<protein>
    <submittedName>
        <fullName evidence="2">WXG100 family type VII secretion target</fullName>
    </submittedName>
</protein>
<feature type="region of interest" description="Disordered" evidence="1">
    <location>
        <begin position="90"/>
        <end position="111"/>
    </location>
</feature>
<sequence>MTSGDLNVELNELDQAAQFVAKAYDDITNGKKAVDKEANDVMLGSWTGHLASKVKDGYETWLDGFNEVLKSLQESSDILSEIRQSYANRDHENASNFQSIGGESGGMLNLP</sequence>
<dbReference type="EMBL" id="FTNT01000008">
    <property type="protein sequence ID" value="SIS11763.1"/>
    <property type="molecule type" value="Genomic_DNA"/>
</dbReference>
<dbReference type="Pfam" id="PF06013">
    <property type="entry name" value="WXG100"/>
    <property type="match status" value="1"/>
</dbReference>
<dbReference type="InterPro" id="IPR010310">
    <property type="entry name" value="T7SS_ESAT-6-like"/>
</dbReference>
<evidence type="ECO:0000313" key="2">
    <source>
        <dbReference type="EMBL" id="SIS11763.1"/>
    </source>
</evidence>
<dbReference type="STRING" id="1344003.SAMN05445060_2764"/>
<proteinExistence type="predicted"/>
<dbReference type="RefSeq" id="WP_076480478.1">
    <property type="nucleotide sequence ID" value="NZ_FTNT01000008.1"/>
</dbReference>
<reference evidence="2 3" key="1">
    <citation type="submission" date="2017-01" db="EMBL/GenBank/DDBJ databases">
        <authorList>
            <person name="Mah S.A."/>
            <person name="Swanson W.J."/>
            <person name="Moy G.W."/>
            <person name="Vacquier V.D."/>
        </authorList>
    </citation>
    <scope>NUCLEOTIDE SEQUENCE [LARGE SCALE GENOMIC DNA]</scope>
    <source>
        <strain evidence="2 3">CPCC 203464</strain>
    </source>
</reference>
<evidence type="ECO:0000313" key="3">
    <source>
        <dbReference type="Proteomes" id="UP000186218"/>
    </source>
</evidence>
<name>A0A1N7GGP6_9NOCA</name>
<dbReference type="Gene3D" id="1.10.287.1060">
    <property type="entry name" value="ESAT-6-like"/>
    <property type="match status" value="1"/>
</dbReference>
<dbReference type="InterPro" id="IPR036689">
    <property type="entry name" value="ESAT-6-like_sf"/>
</dbReference>
<gene>
    <name evidence="2" type="ORF">SAMN05445060_2764</name>
</gene>
<evidence type="ECO:0000256" key="1">
    <source>
        <dbReference type="SAM" id="MobiDB-lite"/>
    </source>
</evidence>